<reference evidence="1" key="1">
    <citation type="submission" date="2021-03" db="EMBL/GenBank/DDBJ databases">
        <authorList>
            <consortium name="Genoscope - CEA"/>
            <person name="William W."/>
        </authorList>
    </citation>
    <scope>NUCLEOTIDE SEQUENCE</scope>
    <source>
        <strain evidence="1">Doubled-haploid Pahang</strain>
    </source>
</reference>
<dbReference type="EnsemblPlants" id="Ma10_t01990.1">
    <property type="protein sequence ID" value="Ma10_p01990.1"/>
    <property type="gene ID" value="Ma10_g01990"/>
</dbReference>
<dbReference type="InParanoid" id="A0A804KRL0"/>
<proteinExistence type="predicted"/>
<evidence type="ECO:0000313" key="2">
    <source>
        <dbReference type="EnsemblPlants" id="Ma10_p01990.1"/>
    </source>
</evidence>
<dbReference type="AlphaFoldDB" id="A0A804KRL0"/>
<gene>
    <name evidence="1" type="ORF">GSMUA_306660.1</name>
</gene>
<protein>
    <submittedName>
        <fullName evidence="1">(wild Malaysian banana) hypothetical protein</fullName>
    </submittedName>
</protein>
<dbReference type="Gramene" id="Ma10_t01990.1">
    <property type="protein sequence ID" value="Ma10_p01990.1"/>
    <property type="gene ID" value="Ma10_g01990"/>
</dbReference>
<sequence>MGGGKVGLVWFLATSTFNLKLMRRLRPPTTLRRSSIVALILSPTSISAGTFNGFDQITRGFMLIQAPATVQLRAPHGFSTQELQE</sequence>
<evidence type="ECO:0000313" key="3">
    <source>
        <dbReference type="Proteomes" id="UP000012960"/>
    </source>
</evidence>
<dbReference type="Proteomes" id="UP000012960">
    <property type="component" value="Unplaced"/>
</dbReference>
<organism evidence="2 3">
    <name type="scientific">Musa acuminata subsp. malaccensis</name>
    <name type="common">Wild banana</name>
    <name type="synonym">Musa malaccensis</name>
    <dbReference type="NCBI Taxonomy" id="214687"/>
    <lineage>
        <taxon>Eukaryota</taxon>
        <taxon>Viridiplantae</taxon>
        <taxon>Streptophyta</taxon>
        <taxon>Embryophyta</taxon>
        <taxon>Tracheophyta</taxon>
        <taxon>Spermatophyta</taxon>
        <taxon>Magnoliopsida</taxon>
        <taxon>Liliopsida</taxon>
        <taxon>Zingiberales</taxon>
        <taxon>Musaceae</taxon>
        <taxon>Musa</taxon>
    </lineage>
</organism>
<name>A0A804KRL0_MUSAM</name>
<keyword evidence="3" id="KW-1185">Reference proteome</keyword>
<evidence type="ECO:0000313" key="1">
    <source>
        <dbReference type="EMBL" id="CAG1852440.1"/>
    </source>
</evidence>
<dbReference type="EMBL" id="HG996476">
    <property type="protein sequence ID" value="CAG1852440.1"/>
    <property type="molecule type" value="Genomic_DNA"/>
</dbReference>
<accession>A0A804KRL0</accession>
<reference evidence="2" key="2">
    <citation type="submission" date="2021-05" db="UniProtKB">
        <authorList>
            <consortium name="EnsemblPlants"/>
        </authorList>
    </citation>
    <scope>IDENTIFICATION</scope>
    <source>
        <strain evidence="2">subsp. malaccensis</strain>
    </source>
</reference>